<dbReference type="OrthoDB" id="415559at2"/>
<dbReference type="InterPro" id="IPR044894">
    <property type="entry name" value="TubC_N_sf"/>
</dbReference>
<dbReference type="InterPro" id="IPR041464">
    <property type="entry name" value="TubC_N"/>
</dbReference>
<reference evidence="2 3" key="1">
    <citation type="submission" date="2016-11" db="EMBL/GenBank/DDBJ databases">
        <title>Draft Genome Sequences of Nine Cyanobacterial Strains from Diverse Habitats.</title>
        <authorList>
            <person name="Zhu T."/>
            <person name="Hou S."/>
            <person name="Lu X."/>
            <person name="Hess W.R."/>
        </authorList>
    </citation>
    <scope>NUCLEOTIDE SEQUENCE [LARGE SCALE GENOMIC DNA]</scope>
    <source>
        <strain evidence="2 3">NIES-593</strain>
    </source>
</reference>
<keyword evidence="3" id="KW-1185">Reference proteome</keyword>
<evidence type="ECO:0000259" key="1">
    <source>
        <dbReference type="Pfam" id="PF18563"/>
    </source>
</evidence>
<evidence type="ECO:0000313" key="3">
    <source>
        <dbReference type="Proteomes" id="UP000186868"/>
    </source>
</evidence>
<dbReference type="Gene3D" id="1.10.10.1830">
    <property type="entry name" value="Non-ribosomal peptide synthase, adenylation domain"/>
    <property type="match status" value="1"/>
</dbReference>
<organism evidence="2 3">
    <name type="scientific">Hydrococcus rivularis NIES-593</name>
    <dbReference type="NCBI Taxonomy" id="1921803"/>
    <lineage>
        <taxon>Bacteria</taxon>
        <taxon>Bacillati</taxon>
        <taxon>Cyanobacteriota</taxon>
        <taxon>Cyanophyceae</taxon>
        <taxon>Pleurocapsales</taxon>
        <taxon>Hydrococcaceae</taxon>
        <taxon>Hydrococcus</taxon>
    </lineage>
</organism>
<name>A0A1U7H8Y4_9CYAN</name>
<dbReference type="Proteomes" id="UP000186868">
    <property type="component" value="Unassembled WGS sequence"/>
</dbReference>
<accession>A0A1U7H8Y4</accession>
<feature type="domain" description="TubC N-terminal docking" evidence="1">
    <location>
        <begin position="3"/>
        <end position="54"/>
    </location>
</feature>
<dbReference type="RefSeq" id="WP_073601335.1">
    <property type="nucleotide sequence ID" value="NZ_MRCB01000036.1"/>
</dbReference>
<proteinExistence type="predicted"/>
<evidence type="ECO:0000313" key="2">
    <source>
        <dbReference type="EMBL" id="OKH19895.1"/>
    </source>
</evidence>
<dbReference type="STRING" id="1921803.NIES593_20375"/>
<sequence length="622" mass="69648">MNVSKLVNDLNQQGVQLWADNDKLKINSPKGLLTPEIRTKLAERKTEILAFLQQNNGIASDICTSETQDLSLQTIGRLIGGYCRKVTGFIPPVIDPKIMANKLKVTFRPLPDGYKEETILKFREELEGKLRDNGVQILSWEEATKEFNYEITIPFVNWKKKIATRVVKAGVSAVVDVEKRPSLLGKVKIFAAELLYKFYSRFVLKNRQISASKIMQFISWAEENARPLEDPTNTQAIVLTKLNQEFVDPKIPYQQKIPIGVNTLIETFSEIAIGVSDTKISILNMNLSDSVFPVESVDEFVCKSLIPKIYVPIQPLPLSRFEIGEYDPKESIYATNLVRMGRELASTGLLPSGFKIDDAVKRKSHRDIVDWMANGRTGVSYGFVAYAEPPQYVGAVEISEQEWERLSSIEGFSRDELRQNQIGRRYIKTRIGETYVFKQLPDLWLVSSRSGSKKTDLNLETDVLRIGLQDRLLLQVPKGIDPAAGDIKPSYDIYVMVSMALAAALYAPNLIENGAPMVHFHGYPSIAWFESKNEYCTGVYNPSVPCGTYESGVFNFLGIRNLVDRYGSDIALAGLVEPDHGTNIIASDWEYLVARIKTGVEQGQIELGGKHFASLKASLAAS</sequence>
<dbReference type="Pfam" id="PF18563">
    <property type="entry name" value="TubC_N"/>
    <property type="match status" value="1"/>
</dbReference>
<gene>
    <name evidence="2" type="ORF">NIES593_20375</name>
</gene>
<protein>
    <submittedName>
        <fullName evidence="2">Non-ribosomal peptide synthase</fullName>
    </submittedName>
</protein>
<dbReference type="AlphaFoldDB" id="A0A1U7H8Y4"/>
<dbReference type="EMBL" id="MRCB01000036">
    <property type="protein sequence ID" value="OKH19895.1"/>
    <property type="molecule type" value="Genomic_DNA"/>
</dbReference>
<comment type="caution">
    <text evidence="2">The sequence shown here is derived from an EMBL/GenBank/DDBJ whole genome shotgun (WGS) entry which is preliminary data.</text>
</comment>